<dbReference type="GO" id="GO:0003723">
    <property type="term" value="F:RNA binding"/>
    <property type="evidence" value="ECO:0007669"/>
    <property type="project" value="InterPro"/>
</dbReference>
<keyword evidence="1" id="KW-0175">Coiled coil</keyword>
<dbReference type="InterPro" id="IPR039136">
    <property type="entry name" value="NUFIP1-like"/>
</dbReference>
<evidence type="ECO:0000313" key="4">
    <source>
        <dbReference type="EMBL" id="CAD8211216.1"/>
    </source>
</evidence>
<feature type="coiled-coil region" evidence="1">
    <location>
        <begin position="228"/>
        <end position="258"/>
    </location>
</feature>
<dbReference type="EMBL" id="CAJJDO010000162">
    <property type="protein sequence ID" value="CAD8211216.1"/>
    <property type="molecule type" value="Genomic_DNA"/>
</dbReference>
<organism evidence="4 5">
    <name type="scientific">Paramecium pentaurelia</name>
    <dbReference type="NCBI Taxonomy" id="43138"/>
    <lineage>
        <taxon>Eukaryota</taxon>
        <taxon>Sar</taxon>
        <taxon>Alveolata</taxon>
        <taxon>Ciliophora</taxon>
        <taxon>Intramacronucleata</taxon>
        <taxon>Oligohymenophorea</taxon>
        <taxon>Peniculida</taxon>
        <taxon>Parameciidae</taxon>
        <taxon>Paramecium</taxon>
    </lineage>
</organism>
<dbReference type="PANTHER" id="PTHR13309:SF0">
    <property type="entry name" value="FMR1-INTERACTING PROTEIN NUFIP1"/>
    <property type="match status" value="1"/>
</dbReference>
<dbReference type="OrthoDB" id="273070at2759"/>
<sequence>MFAFNTQIIYKLPDFIPNLNIDLSSPEKQIPKHRPPPIKKDPVLDAPDEIKKWLEQRRKRYPNKEKPIIDENAQELSILEQKLRKKISILSGSSRRTQIKAKQMKELCKVLTESKRIKKKMNIIEPQQSSDSEESDHQGEDKKLDDKDAISKEITKLQKKLNDNRPKEYYKQIKEGGEQSQQLSKMEKQIIKKKIKDLKIQLKQLNPETEQVQEYQHVKRQENTQTLEDHTKEMIDNLEEQKEKIENLLDESLNYRVNPANFRYKSNTLYTNMLIGEIFRERQYILQAIRLMVKENFFEVKGQEGFECITSESDEKEVESSEEEQEFLEEIEEYF</sequence>
<gene>
    <name evidence="4" type="ORF">PPENT_87.1.T1620098</name>
</gene>
<feature type="region of interest" description="Disordered" evidence="2">
    <location>
        <begin position="25"/>
        <end position="44"/>
    </location>
</feature>
<reference evidence="4" key="1">
    <citation type="submission" date="2021-01" db="EMBL/GenBank/DDBJ databases">
        <authorList>
            <consortium name="Genoscope - CEA"/>
            <person name="William W."/>
        </authorList>
    </citation>
    <scope>NUCLEOTIDE SEQUENCE</scope>
</reference>
<keyword evidence="5" id="KW-1185">Reference proteome</keyword>
<dbReference type="GO" id="GO:0005634">
    <property type="term" value="C:nucleus"/>
    <property type="evidence" value="ECO:0007669"/>
    <property type="project" value="TreeGrafter"/>
</dbReference>
<dbReference type="PANTHER" id="PTHR13309">
    <property type="entry name" value="NUCLEAR FRAGILE X MENTAL RETARDATION PROTEIN INTERACTING PROTEIN 1"/>
    <property type="match status" value="1"/>
</dbReference>
<dbReference type="Pfam" id="PF10453">
    <property type="entry name" value="NUFIP1"/>
    <property type="match status" value="1"/>
</dbReference>
<dbReference type="GO" id="GO:0000492">
    <property type="term" value="P:box C/D snoRNP assembly"/>
    <property type="evidence" value="ECO:0007669"/>
    <property type="project" value="TreeGrafter"/>
</dbReference>
<proteinExistence type="predicted"/>
<evidence type="ECO:0000256" key="1">
    <source>
        <dbReference type="SAM" id="Coils"/>
    </source>
</evidence>
<feature type="compositionally biased region" description="Basic and acidic residues" evidence="2">
    <location>
        <begin position="135"/>
        <end position="150"/>
    </location>
</feature>
<name>A0A8S1Y9P4_9CILI</name>
<evidence type="ECO:0000313" key="5">
    <source>
        <dbReference type="Proteomes" id="UP000689195"/>
    </source>
</evidence>
<evidence type="ECO:0000256" key="2">
    <source>
        <dbReference type="SAM" id="MobiDB-lite"/>
    </source>
</evidence>
<feature type="domain" description="FMR1-interacting protein 1 conserved" evidence="3">
    <location>
        <begin position="42"/>
        <end position="66"/>
    </location>
</feature>
<evidence type="ECO:0000259" key="3">
    <source>
        <dbReference type="Pfam" id="PF10453"/>
    </source>
</evidence>
<accession>A0A8S1Y9P4</accession>
<dbReference type="Proteomes" id="UP000689195">
    <property type="component" value="Unassembled WGS sequence"/>
</dbReference>
<feature type="region of interest" description="Disordered" evidence="2">
    <location>
        <begin position="119"/>
        <end position="150"/>
    </location>
</feature>
<protein>
    <recommendedName>
        <fullName evidence="3">FMR1-interacting protein 1 conserved domain-containing protein</fullName>
    </recommendedName>
</protein>
<dbReference type="AlphaFoldDB" id="A0A8S1Y9P4"/>
<dbReference type="InterPro" id="IPR019496">
    <property type="entry name" value="NUFIP1_cons_dom"/>
</dbReference>
<comment type="caution">
    <text evidence="4">The sequence shown here is derived from an EMBL/GenBank/DDBJ whole genome shotgun (WGS) entry which is preliminary data.</text>
</comment>